<dbReference type="EMBL" id="MU001680">
    <property type="protein sequence ID" value="KAF2457684.1"/>
    <property type="molecule type" value="Genomic_DNA"/>
</dbReference>
<dbReference type="GO" id="GO:0071014">
    <property type="term" value="C:post-mRNA release spliceosomal complex"/>
    <property type="evidence" value="ECO:0007669"/>
    <property type="project" value="TreeGrafter"/>
</dbReference>
<dbReference type="PANTHER" id="PTHR12072">
    <property type="entry name" value="CWF19, CELL CYCLE CONTROL PROTEIN"/>
    <property type="match status" value="1"/>
</dbReference>
<dbReference type="AlphaFoldDB" id="A0A6A6P1J4"/>
<evidence type="ECO:0000313" key="4">
    <source>
        <dbReference type="EMBL" id="KAF2457684.1"/>
    </source>
</evidence>
<dbReference type="Pfam" id="PF04676">
    <property type="entry name" value="CwfJ_C_2"/>
    <property type="match status" value="1"/>
</dbReference>
<dbReference type="PANTHER" id="PTHR12072:SF4">
    <property type="entry name" value="CWF19-LIKE PROTEIN 1"/>
    <property type="match status" value="1"/>
</dbReference>
<keyword evidence="5" id="KW-1185">Reference proteome</keyword>
<dbReference type="GO" id="GO:0061632">
    <property type="term" value="F:RNA lariat debranching enzyme activator activity"/>
    <property type="evidence" value="ECO:0007669"/>
    <property type="project" value="TreeGrafter"/>
</dbReference>
<feature type="region of interest" description="Disordered" evidence="1">
    <location>
        <begin position="297"/>
        <end position="321"/>
    </location>
</feature>
<dbReference type="Proteomes" id="UP000799766">
    <property type="component" value="Unassembled WGS sequence"/>
</dbReference>
<dbReference type="CDD" id="cd07380">
    <property type="entry name" value="MPP_CWF19_N"/>
    <property type="match status" value="1"/>
</dbReference>
<proteinExistence type="predicted"/>
<dbReference type="Pfam" id="PF04677">
    <property type="entry name" value="CwfJ_C_1"/>
    <property type="match status" value="1"/>
</dbReference>
<evidence type="ECO:0000313" key="5">
    <source>
        <dbReference type="Proteomes" id="UP000799766"/>
    </source>
</evidence>
<accession>A0A6A6P1J4</accession>
<feature type="compositionally biased region" description="Basic residues" evidence="1">
    <location>
        <begin position="303"/>
        <end position="316"/>
    </location>
</feature>
<evidence type="ECO:0000259" key="2">
    <source>
        <dbReference type="Pfam" id="PF04676"/>
    </source>
</evidence>
<dbReference type="GO" id="GO:0000398">
    <property type="term" value="P:mRNA splicing, via spliceosome"/>
    <property type="evidence" value="ECO:0007669"/>
    <property type="project" value="TreeGrafter"/>
</dbReference>
<sequence>MSSKIVVVGDVKGQFSTVFEKISALHAKNNFTLALIGGDLFADPSSPTADDTSNVSALIEGHISVPLPTYFALGRHPFPAAAVDRLNKSDDGELCENLYFLGKCTTIKTAEGVRIVALGGVLDQDGDSGGKYSPFYTEDDCRTLGRGGAGPVTAGANGAEILITCDWPAGIRSGSRATYSSDSSPLEQTCVANVCAAVKPRYHFSTSAAFWEREPYFHIPSAEDDDASKLYPITRFISLAPFGNANKQKWIYAFTVDPSAPAPLVVPQGVTISPLSISTKKRAALPTQNEQYRFTAGAESHHLGHRHNKRQKKRHDKQPPPGPSECFFCLSNPNLATHLLASIGSEAYLAAAKGPLPMNTTYTSLAPSFDFPAHVLIIPLSHVPTLSALPNAESRNAVQEEMLHYRWALQQMLVEKGCGKLGAVAWEVSRERGIHAHWQWMPVEAGMVTKGLVEAAFKVEAENEGWNSSWERHAGPGKTADEKSQGDFFRLWIWSPPQTPGNMAGGGTPNNDAEYGENLDEDITSLTLPLNSSFRFDLQFGRRVMAKLLGLETRLDWRACAQSQDEEATDVEAFKKAFEAFDFTLRE</sequence>
<evidence type="ECO:0000259" key="3">
    <source>
        <dbReference type="Pfam" id="PF04677"/>
    </source>
</evidence>
<dbReference type="InterPro" id="IPR040194">
    <property type="entry name" value="Cwf19-like"/>
</dbReference>
<organism evidence="4 5">
    <name type="scientific">Lineolata rhizophorae</name>
    <dbReference type="NCBI Taxonomy" id="578093"/>
    <lineage>
        <taxon>Eukaryota</taxon>
        <taxon>Fungi</taxon>
        <taxon>Dikarya</taxon>
        <taxon>Ascomycota</taxon>
        <taxon>Pezizomycotina</taxon>
        <taxon>Dothideomycetes</taxon>
        <taxon>Dothideomycetes incertae sedis</taxon>
        <taxon>Lineolatales</taxon>
        <taxon>Lineolataceae</taxon>
        <taxon>Lineolata</taxon>
    </lineage>
</organism>
<reference evidence="4" key="1">
    <citation type="journal article" date="2020" name="Stud. Mycol.">
        <title>101 Dothideomycetes genomes: a test case for predicting lifestyles and emergence of pathogens.</title>
        <authorList>
            <person name="Haridas S."/>
            <person name="Albert R."/>
            <person name="Binder M."/>
            <person name="Bloem J."/>
            <person name="Labutti K."/>
            <person name="Salamov A."/>
            <person name="Andreopoulos B."/>
            <person name="Baker S."/>
            <person name="Barry K."/>
            <person name="Bills G."/>
            <person name="Bluhm B."/>
            <person name="Cannon C."/>
            <person name="Castanera R."/>
            <person name="Culley D."/>
            <person name="Daum C."/>
            <person name="Ezra D."/>
            <person name="Gonzalez J."/>
            <person name="Henrissat B."/>
            <person name="Kuo A."/>
            <person name="Liang C."/>
            <person name="Lipzen A."/>
            <person name="Lutzoni F."/>
            <person name="Magnuson J."/>
            <person name="Mondo S."/>
            <person name="Nolan M."/>
            <person name="Ohm R."/>
            <person name="Pangilinan J."/>
            <person name="Park H.-J."/>
            <person name="Ramirez L."/>
            <person name="Alfaro M."/>
            <person name="Sun H."/>
            <person name="Tritt A."/>
            <person name="Yoshinaga Y."/>
            <person name="Zwiers L.-H."/>
            <person name="Turgeon B."/>
            <person name="Goodwin S."/>
            <person name="Spatafora J."/>
            <person name="Crous P."/>
            <person name="Grigoriev I."/>
        </authorList>
    </citation>
    <scope>NUCLEOTIDE SEQUENCE</scope>
    <source>
        <strain evidence="4">ATCC 16933</strain>
    </source>
</reference>
<dbReference type="InterPro" id="IPR006768">
    <property type="entry name" value="Cwf19-like_C_dom-1"/>
</dbReference>
<name>A0A6A6P1J4_9PEZI</name>
<dbReference type="InterPro" id="IPR006767">
    <property type="entry name" value="Cwf19-like_C_dom-2"/>
</dbReference>
<dbReference type="OrthoDB" id="444325at2759"/>
<feature type="domain" description="Cwf19-like protein C-terminal" evidence="2">
    <location>
        <begin position="531"/>
        <end position="584"/>
    </location>
</feature>
<evidence type="ECO:0000256" key="1">
    <source>
        <dbReference type="SAM" id="MobiDB-lite"/>
    </source>
</evidence>
<gene>
    <name evidence="4" type="ORF">BDY21DRAFT_344574</name>
</gene>
<protein>
    <submittedName>
        <fullName evidence="4">CwfJ domain-containing protein</fullName>
    </submittedName>
</protein>
<feature type="domain" description="Cwf19-like C-terminal" evidence="3">
    <location>
        <begin position="322"/>
        <end position="450"/>
    </location>
</feature>